<dbReference type="SUPFAM" id="SSF53067">
    <property type="entry name" value="Actin-like ATPase domain"/>
    <property type="match status" value="1"/>
</dbReference>
<organism evidence="2 3">
    <name type="scientific">candidate division WWE3 bacterium CG_4_9_14_0_2_um_filter_35_11</name>
    <dbReference type="NCBI Taxonomy" id="1975077"/>
    <lineage>
        <taxon>Bacteria</taxon>
        <taxon>Katanobacteria</taxon>
    </lineage>
</organism>
<evidence type="ECO:0000313" key="2">
    <source>
        <dbReference type="EMBL" id="PJC23557.1"/>
    </source>
</evidence>
<proteinExistence type="predicted"/>
<dbReference type="Gene3D" id="3.30.420.40">
    <property type="match status" value="1"/>
</dbReference>
<dbReference type="InterPro" id="IPR043129">
    <property type="entry name" value="ATPase_NBD"/>
</dbReference>
<reference evidence="3" key="1">
    <citation type="submission" date="2017-09" db="EMBL/GenBank/DDBJ databases">
        <title>Depth-based differentiation of microbial function through sediment-hosted aquifers and enrichment of novel symbionts in the deep terrestrial subsurface.</title>
        <authorList>
            <person name="Probst A.J."/>
            <person name="Ladd B."/>
            <person name="Jarett J.K."/>
            <person name="Geller-Mcgrath D.E."/>
            <person name="Sieber C.M.K."/>
            <person name="Emerson J.B."/>
            <person name="Anantharaman K."/>
            <person name="Thomas B.C."/>
            <person name="Malmstrom R."/>
            <person name="Stieglmeier M."/>
            <person name="Klingl A."/>
            <person name="Woyke T."/>
            <person name="Ryan C.M."/>
            <person name="Banfield J.F."/>
        </authorList>
    </citation>
    <scope>NUCLEOTIDE SEQUENCE [LARGE SCALE GENOMIC DNA]</scope>
</reference>
<comment type="caution">
    <text evidence="2">The sequence shown here is derived from an EMBL/GenBank/DDBJ whole genome shotgun (WGS) entry which is preliminary data.</text>
</comment>
<dbReference type="SMART" id="SM00842">
    <property type="entry name" value="FtsA"/>
    <property type="match status" value="1"/>
</dbReference>
<dbReference type="AlphaFoldDB" id="A0A2M8ELI6"/>
<accession>A0A2M8ELI6</accession>
<name>A0A2M8ELI6_UNCKA</name>
<protein>
    <recommendedName>
        <fullName evidence="1">SHS2 domain-containing protein</fullName>
    </recommendedName>
</protein>
<dbReference type="Proteomes" id="UP000229756">
    <property type="component" value="Unassembled WGS sequence"/>
</dbReference>
<evidence type="ECO:0000259" key="1">
    <source>
        <dbReference type="SMART" id="SM00842"/>
    </source>
</evidence>
<gene>
    <name evidence="2" type="ORF">CO058_03035</name>
</gene>
<dbReference type="InterPro" id="IPR003494">
    <property type="entry name" value="SHS2_FtsA"/>
</dbReference>
<evidence type="ECO:0000313" key="3">
    <source>
        <dbReference type="Proteomes" id="UP000229756"/>
    </source>
</evidence>
<sequence length="389" mass="43452">MKLPKSKAKKNGYVVLDFSPTSLKTLSFEQNSDSKKLSLKGFSIADSYKDLLRKEVVTNSVKECISQSNLDIDDAIIGLSGPEVFGFTLIAKVKRKKPDIQITEKEIQENYDQVRDACYEQAKKKWAYWSADDDGFEPLDLVVTSVQIDEKLISEPVGLTGEFVRISAFCSYSNKKYYKWILNLISDLKFASVTVTTTIYSESKNLSESSKNFILVDLGKDYTDVAVVFGKNIIQSRSFEIGGSYFTRHLIDKIGGDYVAANSKKEAYSLETLDEASMDKFGDFLYDAGKVWRTAFAAALDSMVGIKSFPQKIYLSGGGSMLPVIQEILLEDHWRKAVPFANDIEIITTTGKSLEENISDEINILKGSRMFVSGTLGVIKLELDQADEL</sequence>
<dbReference type="GO" id="GO:0051301">
    <property type="term" value="P:cell division"/>
    <property type="evidence" value="ECO:0007669"/>
    <property type="project" value="InterPro"/>
</dbReference>
<dbReference type="EMBL" id="PFSJ01000022">
    <property type="protein sequence ID" value="PJC23557.1"/>
    <property type="molecule type" value="Genomic_DNA"/>
</dbReference>
<feature type="domain" description="SHS2" evidence="1">
    <location>
        <begin position="13"/>
        <end position="206"/>
    </location>
</feature>